<proteinExistence type="predicted"/>
<name>A0ACC2ZS95_9EURO</name>
<organism evidence="1 2">
    <name type="scientific">Neophaeococcomyces mojaviensis</name>
    <dbReference type="NCBI Taxonomy" id="3383035"/>
    <lineage>
        <taxon>Eukaryota</taxon>
        <taxon>Fungi</taxon>
        <taxon>Dikarya</taxon>
        <taxon>Ascomycota</taxon>
        <taxon>Pezizomycotina</taxon>
        <taxon>Eurotiomycetes</taxon>
        <taxon>Chaetothyriomycetidae</taxon>
        <taxon>Chaetothyriales</taxon>
        <taxon>Chaetothyriales incertae sedis</taxon>
        <taxon>Neophaeococcomyces</taxon>
    </lineage>
</organism>
<dbReference type="EMBL" id="JAPDRQ010000361">
    <property type="protein sequence ID" value="KAJ9650275.1"/>
    <property type="molecule type" value="Genomic_DNA"/>
</dbReference>
<accession>A0ACC2ZS95</accession>
<protein>
    <submittedName>
        <fullName evidence="1">Uncharacterized protein</fullName>
    </submittedName>
</protein>
<keyword evidence="2" id="KW-1185">Reference proteome</keyword>
<gene>
    <name evidence="1" type="ORF">H2198_010410</name>
</gene>
<comment type="caution">
    <text evidence="1">The sequence shown here is derived from an EMBL/GenBank/DDBJ whole genome shotgun (WGS) entry which is preliminary data.</text>
</comment>
<reference evidence="1" key="1">
    <citation type="submission" date="2022-10" db="EMBL/GenBank/DDBJ databases">
        <title>Culturing micro-colonial fungi from biological soil crusts in the Mojave desert and describing Neophaeococcomyces mojavensis, and introducing the new genera and species Taxawa tesnikishii.</title>
        <authorList>
            <person name="Kurbessoian T."/>
            <person name="Stajich J.E."/>
        </authorList>
    </citation>
    <scope>NUCLEOTIDE SEQUENCE</scope>
    <source>
        <strain evidence="1">JES_112</strain>
    </source>
</reference>
<evidence type="ECO:0000313" key="2">
    <source>
        <dbReference type="Proteomes" id="UP001172386"/>
    </source>
</evidence>
<feature type="non-terminal residue" evidence="1">
    <location>
        <position position="623"/>
    </location>
</feature>
<evidence type="ECO:0000313" key="1">
    <source>
        <dbReference type="EMBL" id="KAJ9650275.1"/>
    </source>
</evidence>
<dbReference type="Proteomes" id="UP001172386">
    <property type="component" value="Unassembled WGS sequence"/>
</dbReference>
<sequence length="623" mass="68517">MKPEPPPYPRLVPDIDCDENIILPGTTVYAGHNDDGDGVVEELAKQRAAKRRRIEAHAQAYLRGDGLFILSASLKGPFDESWRNPWSDARRKRKRGTEATSKVTKKASTATGPKNTGNWPKQIEEPATITPNRFSTPSDNPFNRPLVPSDPPKSNEKVENWLRRNSALPQQNNFTAPLSPTPKAKSSPILFARSRNWTPTKQLISVNSQDVRAPVYQQNTRVEQSYETIVSTAKHPARPEDAHSRLQNALRSELARHAATSPILPKSLPNVTIPARHDDRAEAEIARMKRTPTPVNDPKNKDHCRSSLYGEVVQPAIVASTNKLNVNKLVTPPVSDQEQGDRPARQLRNTQERFTPTKFAPLDVRQHVYKPICSGERTEATNQERAPAPVITPPEVKLKRLEDLPNEDVRRGDDFANVSQQLEVDPGDQEIDICRPPVLSTTVTDETFTNLPPSAQQKPELQTMPSAASSSIKLLEPMPTTTNESASMNPNASKEHNCGVAEEAGATSLLKQPGEKDPANEIAIQGYDSDSHQENAKRVERVSSNPGLLQALEAGEEGPNNLNLEQETTPKGPLPASMLPPTIMSPRSVKKQKPAKKSKKASFAAEPFSLPSPSNGSIKSALK</sequence>